<evidence type="ECO:0000313" key="4">
    <source>
        <dbReference type="Proteomes" id="UP000613582"/>
    </source>
</evidence>
<evidence type="ECO:0000313" key="3">
    <source>
        <dbReference type="EMBL" id="GGD00867.1"/>
    </source>
</evidence>
<accession>A0A8J2V4A7</accession>
<dbReference type="Pfam" id="PF01557">
    <property type="entry name" value="FAA_hydrolase"/>
    <property type="match status" value="1"/>
</dbReference>
<evidence type="ECO:0000256" key="1">
    <source>
        <dbReference type="ARBA" id="ARBA00023239"/>
    </source>
</evidence>
<gene>
    <name evidence="3" type="ORF">GCM10011342_07350</name>
</gene>
<dbReference type="InterPro" id="IPR050772">
    <property type="entry name" value="Hydratase-Decarb/MhpD_sf"/>
</dbReference>
<dbReference type="Proteomes" id="UP000613582">
    <property type="component" value="Unassembled WGS sequence"/>
</dbReference>
<dbReference type="PANTHER" id="PTHR30143">
    <property type="entry name" value="ACID HYDRATASE"/>
    <property type="match status" value="1"/>
</dbReference>
<dbReference type="GO" id="GO:0005737">
    <property type="term" value="C:cytoplasm"/>
    <property type="evidence" value="ECO:0007669"/>
    <property type="project" value="TreeGrafter"/>
</dbReference>
<dbReference type="GO" id="GO:0008684">
    <property type="term" value="F:2-oxopent-4-enoate hydratase activity"/>
    <property type="evidence" value="ECO:0007669"/>
    <property type="project" value="TreeGrafter"/>
</dbReference>
<protein>
    <submittedName>
        <fullName evidence="3">2-keto-4-pentenoate hydratase</fullName>
    </submittedName>
</protein>
<evidence type="ECO:0000259" key="2">
    <source>
        <dbReference type="Pfam" id="PF01557"/>
    </source>
</evidence>
<feature type="domain" description="Fumarylacetoacetase-like C-terminal" evidence="2">
    <location>
        <begin position="75"/>
        <end position="241"/>
    </location>
</feature>
<dbReference type="Gene3D" id="3.90.850.10">
    <property type="entry name" value="Fumarylacetoacetase-like, C-terminal domain"/>
    <property type="match status" value="1"/>
</dbReference>
<dbReference type="AlphaFoldDB" id="A0A8J2V4A7"/>
<dbReference type="InterPro" id="IPR011234">
    <property type="entry name" value="Fumarylacetoacetase-like_C"/>
</dbReference>
<dbReference type="EMBL" id="BMGH01000001">
    <property type="protein sequence ID" value="GGD00867.1"/>
    <property type="molecule type" value="Genomic_DNA"/>
</dbReference>
<keyword evidence="4" id="KW-1185">Reference proteome</keyword>
<dbReference type="SUPFAM" id="SSF56529">
    <property type="entry name" value="FAH"/>
    <property type="match status" value="1"/>
</dbReference>
<reference evidence="3" key="2">
    <citation type="submission" date="2020-09" db="EMBL/GenBank/DDBJ databases">
        <authorList>
            <person name="Sun Q."/>
            <person name="Zhou Y."/>
        </authorList>
    </citation>
    <scope>NUCLEOTIDE SEQUENCE</scope>
    <source>
        <strain evidence="3">CGMCC 1.12921</strain>
    </source>
</reference>
<reference evidence="3" key="1">
    <citation type="journal article" date="2014" name="Int. J. Syst. Evol. Microbiol.">
        <title>Complete genome sequence of Corynebacterium casei LMG S-19264T (=DSM 44701T), isolated from a smear-ripened cheese.</title>
        <authorList>
            <consortium name="US DOE Joint Genome Institute (JGI-PGF)"/>
            <person name="Walter F."/>
            <person name="Albersmeier A."/>
            <person name="Kalinowski J."/>
            <person name="Ruckert C."/>
        </authorList>
    </citation>
    <scope>NUCLEOTIDE SEQUENCE</scope>
    <source>
        <strain evidence="3">CGMCC 1.12921</strain>
    </source>
</reference>
<name>A0A8J2V4A7_9PROT</name>
<dbReference type="PANTHER" id="PTHR30143:SF0">
    <property type="entry name" value="2-KETO-4-PENTENOATE HYDRATASE"/>
    <property type="match status" value="1"/>
</dbReference>
<proteinExistence type="predicted"/>
<dbReference type="InterPro" id="IPR036663">
    <property type="entry name" value="Fumarylacetoacetase_C_sf"/>
</dbReference>
<sequence>MRDISDSFTAARQQARGLADFPGALPETLEEAYAIQSMSIAAWPDEVAGWKVGMVPPDYRARFADSRLAGPIFKSSVHVYGGEPIAMPVFADGFAAIEAEFVFIIGRDIAPSPQPLSLEQAAEYVSALHIGVEIASSPLPTINDLGPTSIISDFGNNAGLIIGPEIAGWQSIAHEDLPVRVVIDGGEAGSANASAIPDGGPIAAVAFLIPLLGRRGIRLKAGDAISSGAVTGVHQAPVGAVSRADFGAFGAIDLSLVAAG</sequence>
<organism evidence="3 4">
    <name type="scientific">Aquisalinus flavus</name>
    <dbReference type="NCBI Taxonomy" id="1526572"/>
    <lineage>
        <taxon>Bacteria</taxon>
        <taxon>Pseudomonadati</taxon>
        <taxon>Pseudomonadota</taxon>
        <taxon>Alphaproteobacteria</taxon>
        <taxon>Parvularculales</taxon>
        <taxon>Parvularculaceae</taxon>
        <taxon>Aquisalinus</taxon>
    </lineage>
</organism>
<comment type="caution">
    <text evidence="3">The sequence shown here is derived from an EMBL/GenBank/DDBJ whole genome shotgun (WGS) entry which is preliminary data.</text>
</comment>
<keyword evidence="1" id="KW-0456">Lyase</keyword>